<feature type="region of interest" description="Disordered" evidence="1">
    <location>
        <begin position="680"/>
        <end position="711"/>
    </location>
</feature>
<feature type="compositionally biased region" description="Polar residues" evidence="1">
    <location>
        <begin position="45"/>
        <end position="60"/>
    </location>
</feature>
<feature type="compositionally biased region" description="Low complexity" evidence="1">
    <location>
        <begin position="1261"/>
        <end position="1274"/>
    </location>
</feature>
<feature type="region of interest" description="Disordered" evidence="1">
    <location>
        <begin position="464"/>
        <end position="542"/>
    </location>
</feature>
<feature type="compositionally biased region" description="Basic residues" evidence="1">
    <location>
        <begin position="282"/>
        <end position="291"/>
    </location>
</feature>
<feature type="compositionally biased region" description="Low complexity" evidence="1">
    <location>
        <begin position="357"/>
        <end position="366"/>
    </location>
</feature>
<evidence type="ECO:0000313" key="2">
    <source>
        <dbReference type="EMBL" id="KAG9324941.1"/>
    </source>
</evidence>
<feature type="region of interest" description="Disordered" evidence="1">
    <location>
        <begin position="1107"/>
        <end position="1142"/>
    </location>
</feature>
<dbReference type="EMBL" id="JAIFTL010000052">
    <property type="protein sequence ID" value="KAG9324941.1"/>
    <property type="molecule type" value="Genomic_DNA"/>
</dbReference>
<feature type="compositionally biased region" description="Basic and acidic residues" evidence="1">
    <location>
        <begin position="391"/>
        <end position="401"/>
    </location>
</feature>
<proteinExistence type="predicted"/>
<reference evidence="2" key="1">
    <citation type="submission" date="2021-07" db="EMBL/GenBank/DDBJ databases">
        <title>Draft genome of Mortierella alpina, strain LL118, isolated from an aspen leaf litter sample.</title>
        <authorList>
            <person name="Yang S."/>
            <person name="Vinatzer B.A."/>
        </authorList>
    </citation>
    <scope>NUCLEOTIDE SEQUENCE</scope>
    <source>
        <strain evidence="2">LL118</strain>
    </source>
</reference>
<gene>
    <name evidence="2" type="ORF">KVV02_005180</name>
</gene>
<feature type="compositionally biased region" description="Low complexity" evidence="1">
    <location>
        <begin position="1133"/>
        <end position="1142"/>
    </location>
</feature>
<feature type="compositionally biased region" description="Low complexity" evidence="1">
    <location>
        <begin position="905"/>
        <end position="919"/>
    </location>
</feature>
<feature type="compositionally biased region" description="Low complexity" evidence="1">
    <location>
        <begin position="934"/>
        <end position="945"/>
    </location>
</feature>
<feature type="region of interest" description="Disordered" evidence="1">
    <location>
        <begin position="899"/>
        <end position="948"/>
    </location>
</feature>
<feature type="region of interest" description="Disordered" evidence="1">
    <location>
        <begin position="800"/>
        <end position="832"/>
    </location>
</feature>
<dbReference type="Proteomes" id="UP000717515">
    <property type="component" value="Unassembled WGS sequence"/>
</dbReference>
<feature type="compositionally biased region" description="Low complexity" evidence="1">
    <location>
        <begin position="61"/>
        <end position="77"/>
    </location>
</feature>
<feature type="compositionally biased region" description="Basic and acidic residues" evidence="1">
    <location>
        <begin position="800"/>
        <end position="812"/>
    </location>
</feature>
<feature type="region of interest" description="Disordered" evidence="1">
    <location>
        <begin position="1"/>
        <end position="83"/>
    </location>
</feature>
<feature type="compositionally biased region" description="Polar residues" evidence="1">
    <location>
        <begin position="333"/>
        <end position="348"/>
    </location>
</feature>
<organism evidence="2 3">
    <name type="scientific">Mortierella alpina</name>
    <name type="common">Oleaginous fungus</name>
    <name type="synonym">Mortierella renispora</name>
    <dbReference type="NCBI Taxonomy" id="64518"/>
    <lineage>
        <taxon>Eukaryota</taxon>
        <taxon>Fungi</taxon>
        <taxon>Fungi incertae sedis</taxon>
        <taxon>Mucoromycota</taxon>
        <taxon>Mortierellomycotina</taxon>
        <taxon>Mortierellomycetes</taxon>
        <taxon>Mortierellales</taxon>
        <taxon>Mortierellaceae</taxon>
        <taxon>Mortierella</taxon>
    </lineage>
</organism>
<name>A0A9P8A9I9_MORAP</name>
<feature type="region of interest" description="Disordered" evidence="1">
    <location>
        <begin position="622"/>
        <end position="662"/>
    </location>
</feature>
<evidence type="ECO:0000313" key="3">
    <source>
        <dbReference type="Proteomes" id="UP000717515"/>
    </source>
</evidence>
<feature type="region of interest" description="Disordered" evidence="1">
    <location>
        <begin position="1023"/>
        <end position="1079"/>
    </location>
</feature>
<feature type="compositionally biased region" description="Polar residues" evidence="1">
    <location>
        <begin position="813"/>
        <end position="831"/>
    </location>
</feature>
<feature type="compositionally biased region" description="Low complexity" evidence="1">
    <location>
        <begin position="244"/>
        <end position="257"/>
    </location>
</feature>
<feature type="region of interest" description="Disordered" evidence="1">
    <location>
        <begin position="333"/>
        <end position="401"/>
    </location>
</feature>
<feature type="region of interest" description="Disordered" evidence="1">
    <location>
        <begin position="218"/>
        <end position="313"/>
    </location>
</feature>
<sequence>MAAHDLHPTHHFLPTMEPHARFHTKSDNPAPADNKVIQRSAPQPIDTTVGHNFSSNNSTRPVGSSLLSPSESGSVLSSPPPPYPPHAATAAAVGLDQLGTMSPQCLSTLSASPAKLDHLQGLMSSLRSIINDQFFATGDLKTQLHEIQEVLDRVDCIQDKLTLDERRVVQDAQMMKDLAADVIAAKFASNGSLPESQRAQLGNPPLALSMLSVHNRRYQPTEAPPPTATTPPPSAFHVGYLRHSSSATSLTSSSNTTDGHYTHDSEDPPSSRPSSVNSSNRRQQKKKRSRQSLRQLEPLSGMQGSSHQEEESNAAFERICSLLTHLITDASTAVSTTPDGSQKTSTVPLPQFSPLVASDSESSADSASDDDEKITNVVNGANHGGSSFIRENSRRQSRAGEQEIDFVTRLQGPEGAPNMDELELEVEVEPVRSRYRTGLRTRQDKPTKRLSSLFLELQNTQQLQEDDTLDEEHLYNNDLPSSSSTREGNQDQVKIAKSQRRSLSLSQSSELGRAFTTPAITEDSHDLPRNAPGHCSTPSQTLTPRASMASLVLSQPQTEQFPDTAEKQSRMNADSDLDRTVETMDGLARDLVAVATHQNWMQIKLQKTLQFQKQQVERIENAHSTREIESSSEITSCDVTSPLQGHIKRSSNDSGSSGQHPLVDLSRSLKQVAISVGKVLASNTSKHKPANQKRLESMDGTGHRSSQSGRFSGKDFSRYFKELEKIAALGGKIGFGRADDNGLLNGDLSGELQDKNQDHLDKNRFSRSSFTTVTNASNRNSAASTLIFDADFATTYADPKQDKASLDEDKASQRNQSFTPVSHSRRGSTSDAPELEDFAAQCRLLTRALVLPFVQLTHHAMTSQDSALALTPRSSKFVDPSYELDSTLDIVENLERSEEHFARATSPSSSRSSSTGYTSLPGDPSFDLHHPRDASQQQASVSNSNTPLSLAGRDLDSLLKRHSELSPDAIVKAKAFASTGLYLIHLIYWTVLFVIGTLVLDPWLAETAGHQVVKIMDQVRDTIAGDGPPQNNNQGALVNQDDGHPGYQISPAIDSVDDGNPSSVYRQNRRDGVQEDSNLVDLRQPQHPAHENRAIKAAAGFETLKQRLGSSPATSHPDSRPVSGLWSGDSQPSASAMSRGASMATLTQPMAAFSNGGRESPVSVTSTAMAMSTSGGASVMRTVSWVGPRRRRIAKDGNTSRVRRFSSTRTMNLTLEPPKDGSSHQTTPATRESQQRTRPVSHAETSSSTTLPELAFSEKCAMSAPSQAPVASASWLRQPMATESPTLKYLTSRRKSL</sequence>
<accession>A0A9P8A9I9</accession>
<feature type="compositionally biased region" description="Polar residues" evidence="1">
    <location>
        <begin position="1223"/>
        <end position="1251"/>
    </location>
</feature>
<feature type="compositionally biased region" description="Pro residues" evidence="1">
    <location>
        <begin position="222"/>
        <end position="234"/>
    </location>
</feature>
<protein>
    <submittedName>
        <fullName evidence="2">Uncharacterized protein</fullName>
    </submittedName>
</protein>
<feature type="compositionally biased region" description="Low complexity" evidence="1">
    <location>
        <begin position="272"/>
        <end position="281"/>
    </location>
</feature>
<evidence type="ECO:0000256" key="1">
    <source>
        <dbReference type="SAM" id="MobiDB-lite"/>
    </source>
</evidence>
<comment type="caution">
    <text evidence="2">The sequence shown here is derived from an EMBL/GenBank/DDBJ whole genome shotgun (WGS) entry which is preliminary data.</text>
</comment>
<feature type="compositionally biased region" description="Polar residues" evidence="1">
    <location>
        <begin position="478"/>
        <end position="492"/>
    </location>
</feature>
<feature type="region of interest" description="Disordered" evidence="1">
    <location>
        <begin position="1190"/>
        <end position="1297"/>
    </location>
</feature>